<evidence type="ECO:0000313" key="1">
    <source>
        <dbReference type="EMBL" id="KAJ2972838.1"/>
    </source>
</evidence>
<dbReference type="EMBL" id="JANJQO010001073">
    <property type="protein sequence ID" value="KAJ2972838.1"/>
    <property type="molecule type" value="Genomic_DNA"/>
</dbReference>
<comment type="caution">
    <text evidence="1">The sequence shown here is derived from an EMBL/GenBank/DDBJ whole genome shotgun (WGS) entry which is preliminary data.</text>
</comment>
<organism evidence="1 2">
    <name type="scientific">Zarea fungicola</name>
    <dbReference type="NCBI Taxonomy" id="93591"/>
    <lineage>
        <taxon>Eukaryota</taxon>
        <taxon>Fungi</taxon>
        <taxon>Dikarya</taxon>
        <taxon>Ascomycota</taxon>
        <taxon>Pezizomycotina</taxon>
        <taxon>Sordariomycetes</taxon>
        <taxon>Hypocreomycetidae</taxon>
        <taxon>Hypocreales</taxon>
        <taxon>Cordycipitaceae</taxon>
        <taxon>Zarea</taxon>
    </lineage>
</organism>
<sequence>MADSQSSITVAIRVRPFTIREAAQIHRAEDNTLFLGDGSLAGAPAPKLHQRGIRNVIKVMDERCLVFDPPEDSPVHRFSRSVVPASKKVKDQIFAFDRVFDENTTQSDVYEGTTKNLLDSVLDGYNATVFAYGATGCGKTHTITGTPQSPGIIFLTMQELFEKIEERSQDKSTEVSLSYLEIYNETIRDLLVPGGSKAGLTLREDSNQAVTVAGLTSHHPKDVQEVMDIIVQGNEYRTVSPTMANATSSRSHAVLQVNIAQKDRNADINEPHTMATLSIIDLAGSERASVTKNRGERLTEGANINKSLLALGSCINALCDRRQRAHVPYRNSKLTRLLKFSLGGNCKTVMIVCVSPSSAHFDETQNTLRYANRAKNIQTKVTRNVFNVNRHVKDFLVKIDEQMALINELKAQQKDAEKTFFAKFRKQYDKRDSVAREGVQRLRTAYDNAAADRQERIQNMKRLKGFERRISLLNGWVAAFDAVCAQRADIRHMPDNLCSIRKTAKGILIELEHSRHHIHQKLEHSTWERHIDTALAHSIQQLQATEGSDTGEINDLNREAELIKANFSREAYREVLEQEKVGDAAMLQMLLTSQFEILTSLSDILAMDEETAIAHAKGVFGKLLQSGFASASQVVKPDGSIQLRDSISFLHKASPRKNSILAPPKSLGATVSAVGEKEHSISSPLKSSPKRRKVLSSAKKAVTFTPVKKNKKIGVRWRDDETEEGTLEDFEKTPKNLQDPSPGKLLEPAEIVEQSKEEASTLAQDQSQLTEEDSNSSLMIPELTSLSGAKPSRFQAGFLSKSSRSSILTTGSPLPPPPAVSLSISSSSPETEMPSPLRSLDVTKSGNMSPPPVSQAARNSPQLSLQTIVDENCPPSNGTSGSDSESSLLDPRKLRNAMHSAKKELPRRASALTPTTASSARRISSVGSAIAERVVPRPSVPGSLASSTNGISRHRRGSLERKRNPPMSCSPSEWKERSLTASQARRMNLGGSVRAENTSPKDQVGNQTRRVTISVGAPSSALRRQEMLPNPIHTVFGYAPTLISAKTGTSFQAYTHEQHSRRLTTLWRQRGDTCHYSAQRRRRNVVMTERDAQRITTPPGTIGTATESPTPDALQRPLPASGEGHLYREGQQQQEQRAARPTRAGAVAVANNGNIPRARRRVTNPTASKKVGNYGDGKRHRNSAQRQSAEAAEDDTEVPREARLLRDAHGKLIFIGDCAPLSFFQSVRQIVTSQVSQNAFAPQTSRYSVLENAPAHPPRRNGTSGFSPGGMPAVHSGEMATAISAYLSATAGIIDLFDNSTLLDDFLLWADQQHRRRDGASTIKYLVLAIGRLMDDEVLAQEYFEYAKSQAYIDMSGDLSAETVQAFLLITVYMLCSCQINGAFLFFGIAARAAYSIGVHRTEVNSRFGQAVHRHRDNLWKSLRVVDLFLSTSMGRPPATSDIDCTVSYRSLDDDGNEVLDLLNASVQILIIAETIVVEIYSRRKISLQLTEGISLQLRCWSDRWLQQLKDLITQSAASENEAQVSGACQVLSTYYYSVMLVSRPFLMYELYRRLSDPPDGGAAGRAVILPSAKTKLADACIDAASLMVHPVLDLIEQNVLNHRAPMLVSWLFAASLVLGVGLLGGFGRILEKYARMSIQTLDHFAQTDGHAAQYSLIAQSLLTTALEDLEQREMQERMRRTESSSQLFGLRKWQHN</sequence>
<accession>A0ACC1N1F0</accession>
<protein>
    <submittedName>
        <fullName evidence="1">Uncharacterized protein</fullName>
    </submittedName>
</protein>
<gene>
    <name evidence="1" type="ORF">NQ176_g6931</name>
</gene>
<reference evidence="1" key="1">
    <citation type="submission" date="2022-08" db="EMBL/GenBank/DDBJ databases">
        <title>Genome Sequence of Lecanicillium fungicola.</title>
        <authorList>
            <person name="Buettner E."/>
        </authorList>
    </citation>
    <scope>NUCLEOTIDE SEQUENCE</scope>
    <source>
        <strain evidence="1">Babe33</strain>
    </source>
</reference>
<keyword evidence="2" id="KW-1185">Reference proteome</keyword>
<proteinExistence type="predicted"/>
<evidence type="ECO:0000313" key="2">
    <source>
        <dbReference type="Proteomes" id="UP001143910"/>
    </source>
</evidence>
<name>A0ACC1N1F0_9HYPO</name>
<dbReference type="Proteomes" id="UP001143910">
    <property type="component" value="Unassembled WGS sequence"/>
</dbReference>